<dbReference type="PROSITE" id="PS50252">
    <property type="entry name" value="TBOX_3"/>
    <property type="match status" value="1"/>
</dbReference>
<evidence type="ECO:0000256" key="3">
    <source>
        <dbReference type="ARBA" id="ARBA00023015"/>
    </source>
</evidence>
<sequence length="320" mass="36804">MENVKAERGEICVELQNTDLWNKFHEHKTEMIVTKIGRRMFPYIRVTISGLDPSEYYCIMLQFNLASDHRFKYYPSTGWTPAGSEEKHHNQRVYVHSDSPSTGSHWMSQTLSFAKAKLSNTMSPPSDLVVLSSMHQYQPTIVIAKTIDPRATPWMLPTCTAVAFPETQFIAVTAYQNAQVIKLKIEHNPFAKGFRENEEGKSKRKRAVKEDDIKRENTDSSSNSSSASLEIVENRAMESRLSQFITNPYLIYYYYPYTPYRYMLPSSLYLPHQFDYNSSWSNYYESSIIPQVAPKSASPPKSEEVPKKLTDFSIRAITGL</sequence>
<evidence type="ECO:0000256" key="7">
    <source>
        <dbReference type="PROSITE-ProRule" id="PRU00201"/>
    </source>
</evidence>
<dbReference type="Proteomes" id="UP001329430">
    <property type="component" value="Chromosome 4"/>
</dbReference>
<comment type="caution">
    <text evidence="7">Lacks conserved residue(s) required for the propagation of feature annotation.</text>
</comment>
<dbReference type="GO" id="GO:0001708">
    <property type="term" value="P:cell fate specification"/>
    <property type="evidence" value="ECO:0007669"/>
    <property type="project" value="TreeGrafter"/>
</dbReference>
<keyword evidence="4 7" id="KW-0238">DNA-binding</keyword>
<evidence type="ECO:0000313" key="10">
    <source>
        <dbReference type="EMBL" id="KAK5644885.1"/>
    </source>
</evidence>
<evidence type="ECO:0000256" key="4">
    <source>
        <dbReference type="ARBA" id="ARBA00023125"/>
    </source>
</evidence>
<dbReference type="PANTHER" id="PTHR11267:SF204">
    <property type="entry name" value="SPADETAIL"/>
    <property type="match status" value="1"/>
</dbReference>
<dbReference type="SMART" id="SM00425">
    <property type="entry name" value="TBOX"/>
    <property type="match status" value="1"/>
</dbReference>
<dbReference type="InterPro" id="IPR046360">
    <property type="entry name" value="T-box_DNA-bd"/>
</dbReference>
<accession>A0AAN7ZG02</accession>
<dbReference type="GO" id="GO:0000978">
    <property type="term" value="F:RNA polymerase II cis-regulatory region sequence-specific DNA binding"/>
    <property type="evidence" value="ECO:0007669"/>
    <property type="project" value="InterPro"/>
</dbReference>
<evidence type="ECO:0000259" key="9">
    <source>
        <dbReference type="PROSITE" id="PS50252"/>
    </source>
</evidence>
<proteinExistence type="predicted"/>
<dbReference type="InterPro" id="IPR018186">
    <property type="entry name" value="TF_T-box_CS"/>
</dbReference>
<gene>
    <name evidence="10" type="ORF">RI129_006185</name>
</gene>
<keyword evidence="5" id="KW-0804">Transcription</keyword>
<evidence type="ECO:0000256" key="8">
    <source>
        <dbReference type="SAM" id="MobiDB-lite"/>
    </source>
</evidence>
<dbReference type="InterPro" id="IPR036960">
    <property type="entry name" value="T-box_sf"/>
</dbReference>
<evidence type="ECO:0000256" key="1">
    <source>
        <dbReference type="ARBA" id="ARBA00004123"/>
    </source>
</evidence>
<comment type="caution">
    <text evidence="10">The sequence shown here is derived from an EMBL/GenBank/DDBJ whole genome shotgun (WGS) entry which is preliminary data.</text>
</comment>
<dbReference type="GO" id="GO:0000981">
    <property type="term" value="F:DNA-binding transcription factor activity, RNA polymerase II-specific"/>
    <property type="evidence" value="ECO:0007669"/>
    <property type="project" value="TreeGrafter"/>
</dbReference>
<evidence type="ECO:0000256" key="2">
    <source>
        <dbReference type="ARBA" id="ARBA00022473"/>
    </source>
</evidence>
<dbReference type="PROSITE" id="PS01283">
    <property type="entry name" value="TBOX_1"/>
    <property type="match status" value="1"/>
</dbReference>
<dbReference type="EMBL" id="JAVRBK010000004">
    <property type="protein sequence ID" value="KAK5644885.1"/>
    <property type="molecule type" value="Genomic_DNA"/>
</dbReference>
<protein>
    <recommendedName>
        <fullName evidence="9">T-box domain-containing protein</fullName>
    </recommendedName>
</protein>
<feature type="domain" description="T-box" evidence="9">
    <location>
        <begin position="15"/>
        <end position="196"/>
    </location>
</feature>
<dbReference type="FunFam" id="2.60.40.820:FF:000010">
    <property type="entry name" value="T-box transcription factor TBX6"/>
    <property type="match status" value="1"/>
</dbReference>
<evidence type="ECO:0000256" key="6">
    <source>
        <dbReference type="ARBA" id="ARBA00023242"/>
    </source>
</evidence>
<name>A0AAN7ZG02_9COLE</name>
<evidence type="ECO:0000313" key="11">
    <source>
        <dbReference type="Proteomes" id="UP001329430"/>
    </source>
</evidence>
<dbReference type="GO" id="GO:0005634">
    <property type="term" value="C:nucleus"/>
    <property type="evidence" value="ECO:0007669"/>
    <property type="project" value="UniProtKB-SubCell"/>
</dbReference>
<dbReference type="SUPFAM" id="SSF49417">
    <property type="entry name" value="p53-like transcription factors"/>
    <property type="match status" value="1"/>
</dbReference>
<dbReference type="InterPro" id="IPR001699">
    <property type="entry name" value="TF_T-box"/>
</dbReference>
<dbReference type="GO" id="GO:0000785">
    <property type="term" value="C:chromatin"/>
    <property type="evidence" value="ECO:0007669"/>
    <property type="project" value="TreeGrafter"/>
</dbReference>
<comment type="subcellular location">
    <subcellularLocation>
        <location evidence="1 7">Nucleus</location>
    </subcellularLocation>
</comment>
<keyword evidence="3" id="KW-0805">Transcription regulation</keyword>
<dbReference type="InterPro" id="IPR008967">
    <property type="entry name" value="p53-like_TF_DNA-bd_sf"/>
</dbReference>
<feature type="compositionally biased region" description="Basic and acidic residues" evidence="8">
    <location>
        <begin position="208"/>
        <end position="218"/>
    </location>
</feature>
<feature type="region of interest" description="Disordered" evidence="8">
    <location>
        <begin position="194"/>
        <end position="229"/>
    </location>
</feature>
<dbReference type="PANTHER" id="PTHR11267">
    <property type="entry name" value="T-BOX PROTEIN-RELATED"/>
    <property type="match status" value="1"/>
</dbReference>
<keyword evidence="11" id="KW-1185">Reference proteome</keyword>
<dbReference type="Gene3D" id="2.60.40.820">
    <property type="entry name" value="Transcription factor, T-box"/>
    <property type="match status" value="1"/>
</dbReference>
<reference evidence="10 11" key="1">
    <citation type="journal article" date="2024" name="Insects">
        <title>An Improved Chromosome-Level Genome Assembly of the Firefly Pyrocoelia pectoralis.</title>
        <authorList>
            <person name="Fu X."/>
            <person name="Meyer-Rochow V.B."/>
            <person name="Ballantyne L."/>
            <person name="Zhu X."/>
        </authorList>
    </citation>
    <scope>NUCLEOTIDE SEQUENCE [LARGE SCALE GENOMIC DNA]</scope>
    <source>
        <strain evidence="10">XCY_ONT2</strain>
    </source>
</reference>
<keyword evidence="2" id="KW-0217">Developmental protein</keyword>
<keyword evidence="6 7" id="KW-0539">Nucleus</keyword>
<dbReference type="PRINTS" id="PR00937">
    <property type="entry name" value="TBOX"/>
</dbReference>
<organism evidence="10 11">
    <name type="scientific">Pyrocoelia pectoralis</name>
    <dbReference type="NCBI Taxonomy" id="417401"/>
    <lineage>
        <taxon>Eukaryota</taxon>
        <taxon>Metazoa</taxon>
        <taxon>Ecdysozoa</taxon>
        <taxon>Arthropoda</taxon>
        <taxon>Hexapoda</taxon>
        <taxon>Insecta</taxon>
        <taxon>Pterygota</taxon>
        <taxon>Neoptera</taxon>
        <taxon>Endopterygota</taxon>
        <taxon>Coleoptera</taxon>
        <taxon>Polyphaga</taxon>
        <taxon>Elateriformia</taxon>
        <taxon>Elateroidea</taxon>
        <taxon>Lampyridae</taxon>
        <taxon>Lampyrinae</taxon>
        <taxon>Pyrocoelia</taxon>
    </lineage>
</organism>
<evidence type="ECO:0000256" key="5">
    <source>
        <dbReference type="ARBA" id="ARBA00023163"/>
    </source>
</evidence>
<dbReference type="GO" id="GO:0045893">
    <property type="term" value="P:positive regulation of DNA-templated transcription"/>
    <property type="evidence" value="ECO:0007669"/>
    <property type="project" value="InterPro"/>
</dbReference>
<dbReference type="Pfam" id="PF00907">
    <property type="entry name" value="T-box"/>
    <property type="match status" value="1"/>
</dbReference>
<dbReference type="AlphaFoldDB" id="A0AAN7ZG02"/>